<feature type="region of interest" description="Disordered" evidence="1">
    <location>
        <begin position="819"/>
        <end position="852"/>
    </location>
</feature>
<proteinExistence type="predicted"/>
<reference evidence="2 3" key="1">
    <citation type="submission" date="2021-08" db="EMBL/GenBank/DDBJ databases">
        <title>Draft Genome Sequence of Phanerochaete sordida strain YK-624.</title>
        <authorList>
            <person name="Mori T."/>
            <person name="Dohra H."/>
            <person name="Suzuki T."/>
            <person name="Kawagishi H."/>
            <person name="Hirai H."/>
        </authorList>
    </citation>
    <scope>NUCLEOTIDE SEQUENCE [LARGE SCALE GENOMIC DNA]</scope>
    <source>
        <strain evidence="2 3">YK-624</strain>
    </source>
</reference>
<organism evidence="2 3">
    <name type="scientific">Phanerochaete sordida</name>
    <dbReference type="NCBI Taxonomy" id="48140"/>
    <lineage>
        <taxon>Eukaryota</taxon>
        <taxon>Fungi</taxon>
        <taxon>Dikarya</taxon>
        <taxon>Basidiomycota</taxon>
        <taxon>Agaricomycotina</taxon>
        <taxon>Agaricomycetes</taxon>
        <taxon>Polyporales</taxon>
        <taxon>Phanerochaetaceae</taxon>
        <taxon>Phanerochaete</taxon>
    </lineage>
</organism>
<keyword evidence="3" id="KW-1185">Reference proteome</keyword>
<comment type="caution">
    <text evidence="2">The sequence shown here is derived from an EMBL/GenBank/DDBJ whole genome shotgun (WGS) entry which is preliminary data.</text>
</comment>
<name>A0A9P3G4D3_9APHY</name>
<evidence type="ECO:0000313" key="3">
    <source>
        <dbReference type="Proteomes" id="UP000703269"/>
    </source>
</evidence>
<dbReference type="OrthoDB" id="3269573at2759"/>
<evidence type="ECO:0000256" key="1">
    <source>
        <dbReference type="SAM" id="MobiDB-lite"/>
    </source>
</evidence>
<sequence length="874" mass="96057">MLDSGKNLATPQALASLERILIAWRDGSMLHVPPQVLHLLEHRVTFPQGHSDGTFNYTPDYSSLTGADALKVRALEGVAAKHGFGLRLVGANLFISGTGFTDPGDQRQMPKCTFNEVNEKESYLKNFVRLDGTVIDDEQSELDERMAIPRNLFDAMEDQGPDDQEFDEWDEEEHRGTIFQSYFRTLLVIWPPWSAAAVDPAGAFARLDSAKGADEGSLSLVRGLIRSGDPKSIQAVCGAACRWNDAQLWNDALSASDVTTAAVPTETFLEGIRCFGFEAIERGLEAILRAADQDGHSSLLYLRDLLVHMDKAQGDSGAESAQDVRMLQWAGDQLISILEDMVGVSEFSSAILVGLARMLGGIPFVKKRLLSALASSAECTFVAKFAALIHADSELSDNTLVSTLLSSALAHVSPQDSLRTYDEAYFYLDICVATGQKPLLPALVDRALDVARLSYARQRAHVVEVMLPMVAHLAVYAPEMTECRHALRDAAVRMYFDRRIMHADVPAFGGYDPYVEWEAEAERMLQATVEGARGDTAYFFSSVAPKLMTAKLHDEALRDWTEELVRRRDWDDIKDSAAPAGVTLDQLIASLGARYGNSVLLKTASDVAFVLSHGVSVPEFRQSVLRRLTDTASLTPRYISDVLAPSLSELKALAADAACPPDVADSLRTIFNAWLDVVLGQPPPPEPAVTDALRALPAWKCECASCGQARAFLKQSDDKKLLLPRIGAPTRRHVKKEMRKYLVLVSSLETVKRAPQGLRIQKASSLVQLHQYRAKQIAGVKILTGLSTDDGKLRGLLGPVYDRALVALRTLKKHELPAAGSLRPTKRENNLTEEEKHIATDSGEEIMAASDERPAKKLKEDLSSEQLWASLLKW</sequence>
<feature type="compositionally biased region" description="Basic and acidic residues" evidence="1">
    <location>
        <begin position="825"/>
        <end position="839"/>
    </location>
</feature>
<accession>A0A9P3G4D3</accession>
<gene>
    <name evidence="2" type="ORF">PsYK624_034580</name>
</gene>
<dbReference type="AlphaFoldDB" id="A0A9P3G4D3"/>
<dbReference type="Proteomes" id="UP000703269">
    <property type="component" value="Unassembled WGS sequence"/>
</dbReference>
<protein>
    <submittedName>
        <fullName evidence="2">Uncharacterized protein</fullName>
    </submittedName>
</protein>
<evidence type="ECO:0000313" key="2">
    <source>
        <dbReference type="EMBL" id="GJE87375.1"/>
    </source>
</evidence>
<dbReference type="EMBL" id="BPQB01000006">
    <property type="protein sequence ID" value="GJE87375.1"/>
    <property type="molecule type" value="Genomic_DNA"/>
</dbReference>